<organism evidence="14 15">
    <name type="scientific">Mixta theicola</name>
    <dbReference type="NCBI Taxonomy" id="1458355"/>
    <lineage>
        <taxon>Bacteria</taxon>
        <taxon>Pseudomonadati</taxon>
        <taxon>Pseudomonadota</taxon>
        <taxon>Gammaproteobacteria</taxon>
        <taxon>Enterobacterales</taxon>
        <taxon>Erwiniaceae</taxon>
        <taxon>Mixta</taxon>
    </lineage>
</organism>
<protein>
    <recommendedName>
        <fullName evidence="10">Type II secretion system protein L</fullName>
        <shortName evidence="10">T2SS protein L</shortName>
    </recommendedName>
</protein>
<dbReference type="GO" id="GO:0015628">
    <property type="term" value="P:protein secretion by the type II secretion system"/>
    <property type="evidence" value="ECO:0007669"/>
    <property type="project" value="InterPro"/>
</dbReference>
<dbReference type="Proteomes" id="UP000236345">
    <property type="component" value="Unassembled WGS sequence"/>
</dbReference>
<dbReference type="GO" id="GO:0009276">
    <property type="term" value="C:Gram-negative-bacterium-type cell wall"/>
    <property type="evidence" value="ECO:0007669"/>
    <property type="project" value="InterPro"/>
</dbReference>
<dbReference type="Pfam" id="PF05134">
    <property type="entry name" value="T2SSL"/>
    <property type="match status" value="1"/>
</dbReference>
<dbReference type="OrthoDB" id="7011844at2"/>
<dbReference type="NCBIfam" id="TIGR01709">
    <property type="entry name" value="typeII_sec_gspL"/>
    <property type="match status" value="1"/>
</dbReference>
<keyword evidence="7 10" id="KW-0653">Protein transport</keyword>
<keyword evidence="9 11" id="KW-0472">Membrane</keyword>
<evidence type="ECO:0000256" key="3">
    <source>
        <dbReference type="ARBA" id="ARBA00022448"/>
    </source>
</evidence>
<keyword evidence="3 10" id="KW-0813">Transport</keyword>
<evidence type="ECO:0000256" key="4">
    <source>
        <dbReference type="ARBA" id="ARBA00022475"/>
    </source>
</evidence>
<evidence type="ECO:0000256" key="8">
    <source>
        <dbReference type="ARBA" id="ARBA00022989"/>
    </source>
</evidence>
<gene>
    <name evidence="14" type="ORF">COO59_07340</name>
</gene>
<evidence type="ECO:0000256" key="5">
    <source>
        <dbReference type="ARBA" id="ARBA00022519"/>
    </source>
</evidence>
<keyword evidence="15" id="KW-1185">Reference proteome</keyword>
<evidence type="ECO:0000313" key="15">
    <source>
        <dbReference type="Proteomes" id="UP000236345"/>
    </source>
</evidence>
<feature type="transmembrane region" description="Helical" evidence="11">
    <location>
        <begin position="241"/>
        <end position="262"/>
    </location>
</feature>
<dbReference type="Pfam" id="PF12693">
    <property type="entry name" value="GspL_C"/>
    <property type="match status" value="1"/>
</dbReference>
<dbReference type="InterPro" id="IPR043129">
    <property type="entry name" value="ATPase_NBD"/>
</dbReference>
<dbReference type="SUPFAM" id="SSF53067">
    <property type="entry name" value="Actin-like ATPase domain"/>
    <property type="match status" value="2"/>
</dbReference>
<dbReference type="EMBL" id="NWUO01000004">
    <property type="protein sequence ID" value="PNS12308.1"/>
    <property type="molecule type" value="Genomic_DNA"/>
</dbReference>
<evidence type="ECO:0000259" key="12">
    <source>
        <dbReference type="Pfam" id="PF05134"/>
    </source>
</evidence>
<comment type="subcellular location">
    <subcellularLocation>
        <location evidence="1">Cell inner membrane</location>
        <topology evidence="1">Single-pass membrane protein</topology>
    </subcellularLocation>
</comment>
<dbReference type="InterPro" id="IPR024230">
    <property type="entry name" value="GspL_cyto_dom"/>
</dbReference>
<proteinExistence type="inferred from homology"/>
<sequence>MPGQLFIRPSLSVNERVEWLYQTQGDAPVSGELTDMTQLNRLQTYAADAEVILLVPGEMVICLPAALPLMVKAKLNKKMLKALPYQIEEQIIGPVEDLHWTVISFKSPYYLLGISQQQLQQWQTLFIEGLLPLHRIIPDSFCLPVAPDEGWSLLYDNQRCIVRQHEYRGLVLKAGWLVQLAGYDQVPVDVYGNEFSATPPARWQHKVRGETLDILAYHSLHSHVNLLEKPLRIAGKQTLPGWRIVPGIAAAGLLAICIGLLLSGQNYWQQAARLEEKNIRLYQALTHTQKKISNPRFHLMQRLKSKADHSPHSDFRQVMLKIAEARNLHPEVTISRLRYSAADNLLQLTAEGKEWEAFSTLLNAQPVYQQSVTGGNKSSLLHE</sequence>
<dbReference type="GO" id="GO:0015627">
    <property type="term" value="C:type II protein secretion system complex"/>
    <property type="evidence" value="ECO:0007669"/>
    <property type="project" value="InterPro"/>
</dbReference>
<accession>A0A2K1QB95</accession>
<dbReference type="Gene3D" id="3.30.420.370">
    <property type="match status" value="1"/>
</dbReference>
<evidence type="ECO:0000256" key="2">
    <source>
        <dbReference type="ARBA" id="ARBA00005318"/>
    </source>
</evidence>
<comment type="similarity">
    <text evidence="2 10">Belongs to the GSP L family.</text>
</comment>
<comment type="caution">
    <text evidence="14">The sequence shown here is derived from an EMBL/GenBank/DDBJ whole genome shotgun (WGS) entry which is preliminary data.</text>
</comment>
<evidence type="ECO:0000256" key="1">
    <source>
        <dbReference type="ARBA" id="ARBA00004377"/>
    </source>
</evidence>
<dbReference type="PIRSF" id="PIRSF015761">
    <property type="entry name" value="Protein_L"/>
    <property type="match status" value="1"/>
</dbReference>
<dbReference type="InterPro" id="IPR007812">
    <property type="entry name" value="T2SS_protein-GspL"/>
</dbReference>
<comment type="function">
    <text evidence="10">Inner membrane component of the type II secretion system required for the energy-dependent secretion of extracellular factors such as proteases and toxins from the periplasm.</text>
</comment>
<dbReference type="RefSeq" id="WP_103059159.1">
    <property type="nucleotide sequence ID" value="NZ_BSOF01000007.1"/>
</dbReference>
<evidence type="ECO:0000256" key="10">
    <source>
        <dbReference type="PIRNR" id="PIRNR015761"/>
    </source>
</evidence>
<evidence type="ECO:0000256" key="6">
    <source>
        <dbReference type="ARBA" id="ARBA00022692"/>
    </source>
</evidence>
<dbReference type="AlphaFoldDB" id="A0A2K1QB95"/>
<evidence type="ECO:0000313" key="14">
    <source>
        <dbReference type="EMBL" id="PNS12308.1"/>
    </source>
</evidence>
<dbReference type="InterPro" id="IPR025691">
    <property type="entry name" value="GspL_pp_dom"/>
</dbReference>
<keyword evidence="4" id="KW-1003">Cell membrane</keyword>
<dbReference type="GO" id="GO:0005886">
    <property type="term" value="C:plasma membrane"/>
    <property type="evidence" value="ECO:0007669"/>
    <property type="project" value="UniProtKB-SubCell"/>
</dbReference>
<keyword evidence="6 11" id="KW-0812">Transmembrane</keyword>
<evidence type="ECO:0000256" key="7">
    <source>
        <dbReference type="ARBA" id="ARBA00022927"/>
    </source>
</evidence>
<keyword evidence="8 11" id="KW-1133">Transmembrane helix</keyword>
<name>A0A2K1QB95_9GAMM</name>
<dbReference type="Gene3D" id="3.30.420.380">
    <property type="match status" value="1"/>
</dbReference>
<evidence type="ECO:0000256" key="11">
    <source>
        <dbReference type="SAM" id="Phobius"/>
    </source>
</evidence>
<feature type="domain" description="GspL periplasmic" evidence="13">
    <location>
        <begin position="242"/>
        <end position="360"/>
    </location>
</feature>
<feature type="domain" description="GspL cytoplasmic actin-ATPase-like" evidence="12">
    <location>
        <begin position="5"/>
        <end position="228"/>
    </location>
</feature>
<evidence type="ECO:0000259" key="13">
    <source>
        <dbReference type="Pfam" id="PF12693"/>
    </source>
</evidence>
<keyword evidence="5" id="KW-0997">Cell inner membrane</keyword>
<reference evidence="15" key="1">
    <citation type="submission" date="2017-09" db="EMBL/GenBank/DDBJ databases">
        <authorList>
            <person name="Palmer M."/>
            <person name="Steenkamp E.T."/>
            <person name="Coetzee M.P."/>
            <person name="Avontuur J.R."/>
            <person name="Van Zyl E."/>
            <person name="Chan W.-Y."/>
            <person name="Blom J."/>
            <person name="Venter S.N."/>
        </authorList>
    </citation>
    <scope>NUCLEOTIDE SEQUENCE [LARGE SCALE GENOMIC DNA]</scope>
    <source>
        <strain evidence="15">QC88-366</strain>
    </source>
</reference>
<evidence type="ECO:0000256" key="9">
    <source>
        <dbReference type="ARBA" id="ARBA00023136"/>
    </source>
</evidence>
<dbReference type="CDD" id="cd24017">
    <property type="entry name" value="ASKHA_T2SSL_N"/>
    <property type="match status" value="1"/>
</dbReference>